<dbReference type="EMBL" id="JACHEB010000006">
    <property type="protein sequence ID" value="MBB5329313.1"/>
    <property type="molecule type" value="Genomic_DNA"/>
</dbReference>
<dbReference type="AlphaFoldDB" id="A0A9X0QFA0"/>
<proteinExistence type="predicted"/>
<evidence type="ECO:0000313" key="2">
    <source>
        <dbReference type="Proteomes" id="UP000535182"/>
    </source>
</evidence>
<dbReference type="Gene3D" id="3.40.50.2020">
    <property type="match status" value="1"/>
</dbReference>
<reference evidence="1 2" key="1">
    <citation type="submission" date="2020-08" db="EMBL/GenBank/DDBJ databases">
        <title>Genomic Encyclopedia of Type Strains, Phase IV (KMG-V): Genome sequencing to study the core and pangenomes of soil and plant-associated prokaryotes.</title>
        <authorList>
            <person name="Whitman W."/>
        </authorList>
    </citation>
    <scope>NUCLEOTIDE SEQUENCE [LARGE SCALE GENOMIC DNA]</scope>
    <source>
        <strain evidence="1 2">X5P2</strain>
    </source>
</reference>
<keyword evidence="2" id="KW-1185">Reference proteome</keyword>
<organism evidence="1 2">
    <name type="scientific">Tunturiibacter gelidiferens</name>
    <dbReference type="NCBI Taxonomy" id="3069689"/>
    <lineage>
        <taxon>Bacteria</taxon>
        <taxon>Pseudomonadati</taxon>
        <taxon>Acidobacteriota</taxon>
        <taxon>Terriglobia</taxon>
        <taxon>Terriglobales</taxon>
        <taxon>Acidobacteriaceae</taxon>
        <taxon>Tunturiibacter</taxon>
    </lineage>
</organism>
<sequence length="147" mass="16178">MGAIASGGAVVINSSLVHNLDISSEIIKNGRKTRKLDIERRERVYRDGHLPMRVEGHDAVLIDDGLATGASMLAAAPPSVPEYHCVWTAQEREVPKDKQDANLCWAEENIFGEAHAICRDTPYRISASTEPILPCNLIFTLQTNITL</sequence>
<accession>A0A9X0QFA0</accession>
<dbReference type="InterPro" id="IPR029057">
    <property type="entry name" value="PRTase-like"/>
</dbReference>
<dbReference type="Proteomes" id="UP000535182">
    <property type="component" value="Unassembled WGS sequence"/>
</dbReference>
<evidence type="ECO:0008006" key="3">
    <source>
        <dbReference type="Google" id="ProtNLM"/>
    </source>
</evidence>
<dbReference type="InterPro" id="IPR000836">
    <property type="entry name" value="PRTase_dom"/>
</dbReference>
<name>A0A9X0QFA0_9BACT</name>
<dbReference type="RefSeq" id="WP_183977690.1">
    <property type="nucleotide sequence ID" value="NZ_JACHEB010000006.1"/>
</dbReference>
<dbReference type="CDD" id="cd06223">
    <property type="entry name" value="PRTases_typeI"/>
    <property type="match status" value="1"/>
</dbReference>
<evidence type="ECO:0000313" key="1">
    <source>
        <dbReference type="EMBL" id="MBB5329313.1"/>
    </source>
</evidence>
<gene>
    <name evidence="1" type="ORF">HDF14_002931</name>
</gene>
<protein>
    <recommendedName>
        <fullName evidence="3">Phosphoribosyltransferase domain-containing protein</fullName>
    </recommendedName>
</protein>
<dbReference type="SUPFAM" id="SSF53271">
    <property type="entry name" value="PRTase-like"/>
    <property type="match status" value="1"/>
</dbReference>
<comment type="caution">
    <text evidence="1">The sequence shown here is derived from an EMBL/GenBank/DDBJ whole genome shotgun (WGS) entry which is preliminary data.</text>
</comment>